<dbReference type="STRING" id="686340.Metal_3741"/>
<reference evidence="3 4" key="1">
    <citation type="journal article" date="2013" name="Genome Announc.">
        <title>Genome Sequence of the Obligate Gammaproteobacterial Methanotroph Methylomicrobium album Strain BG8.</title>
        <authorList>
            <person name="Kits K.D."/>
            <person name="Kalyuzhnaya M.G."/>
            <person name="Klotz M.G."/>
            <person name="Jetten M.S."/>
            <person name="Op den Camp H.J."/>
            <person name="Vuilleumier S."/>
            <person name="Bringel F."/>
            <person name="Dispirito A.A."/>
            <person name="Murrell J.C."/>
            <person name="Bruce D."/>
            <person name="Cheng J.F."/>
            <person name="Copeland A."/>
            <person name="Goodwin L."/>
            <person name="Hauser L."/>
            <person name="Lajus A."/>
            <person name="Land M.L."/>
            <person name="Lapidus A."/>
            <person name="Lucas S."/>
            <person name="Medigue C."/>
            <person name="Pitluck S."/>
            <person name="Woyke T."/>
            <person name="Zeytun A."/>
            <person name="Stein L.Y."/>
        </authorList>
    </citation>
    <scope>NUCLEOTIDE SEQUENCE [LARGE SCALE GENOMIC DNA]</scope>
    <source>
        <strain evidence="3 4">BG8</strain>
    </source>
</reference>
<proteinExistence type="predicted"/>
<keyword evidence="1" id="KW-1133">Transmembrane helix</keyword>
<organism evidence="3 4">
    <name type="scientific">Methylomicrobium album BG8</name>
    <dbReference type="NCBI Taxonomy" id="686340"/>
    <lineage>
        <taxon>Bacteria</taxon>
        <taxon>Pseudomonadati</taxon>
        <taxon>Pseudomonadota</taxon>
        <taxon>Gammaproteobacteria</taxon>
        <taxon>Methylococcales</taxon>
        <taxon>Methylococcaceae</taxon>
        <taxon>Methylomicrobium</taxon>
    </lineage>
</organism>
<gene>
    <name evidence="3" type="ORF">Metal_3741</name>
</gene>
<name>H8GHR8_METAL</name>
<accession>H8GHR8</accession>
<keyword evidence="1" id="KW-0812">Transmembrane</keyword>
<dbReference type="EMBL" id="CM001475">
    <property type="protein sequence ID" value="EIC31386.1"/>
    <property type="molecule type" value="Genomic_DNA"/>
</dbReference>
<dbReference type="PANTHER" id="PTHR12126">
    <property type="entry name" value="NADH-UBIQUINONE OXIDOREDUCTASE 39 KDA SUBUNIT-RELATED"/>
    <property type="match status" value="1"/>
</dbReference>
<dbReference type="InterPro" id="IPR036291">
    <property type="entry name" value="NAD(P)-bd_dom_sf"/>
</dbReference>
<dbReference type="Pfam" id="PF13781">
    <property type="entry name" value="DoxX_3"/>
    <property type="match status" value="1"/>
</dbReference>
<evidence type="ECO:0000256" key="1">
    <source>
        <dbReference type="SAM" id="Phobius"/>
    </source>
</evidence>
<dbReference type="Proteomes" id="UP000005090">
    <property type="component" value="Chromosome"/>
</dbReference>
<dbReference type="SUPFAM" id="SSF51735">
    <property type="entry name" value="NAD(P)-binding Rossmann-fold domains"/>
    <property type="match status" value="1"/>
</dbReference>
<dbReference type="InterPro" id="IPR016040">
    <property type="entry name" value="NAD(P)-bd_dom"/>
</dbReference>
<dbReference type="Gene3D" id="3.40.50.720">
    <property type="entry name" value="NAD(P)-binding Rossmann-like Domain"/>
    <property type="match status" value="1"/>
</dbReference>
<feature type="transmembrane region" description="Helical" evidence="1">
    <location>
        <begin position="352"/>
        <end position="370"/>
    </location>
</feature>
<evidence type="ECO:0000313" key="3">
    <source>
        <dbReference type="EMBL" id="EIC31386.1"/>
    </source>
</evidence>
<dbReference type="InterPro" id="IPR025695">
    <property type="entry name" value="DoxX-like"/>
</dbReference>
<dbReference type="GO" id="GO:0044877">
    <property type="term" value="F:protein-containing complex binding"/>
    <property type="evidence" value="ECO:0007669"/>
    <property type="project" value="TreeGrafter"/>
</dbReference>
<dbReference type="HOGENOM" id="CLU_007383_6_5_6"/>
<keyword evidence="4" id="KW-1185">Reference proteome</keyword>
<sequence>MNILLTGATGFIGGNLLRALLAENHRVTVVCRRPEKLLRQFPDLQAIALDFAGAIRSRDWLPHLEGIDVVVNAVGIIRETPGASFEAVHHLAPAALFGACKQMGIKKVVQISALGAALDTETLYFTSKAKADAHLQTLDLDWFIFKPSIVFGKGAKSMGLLAAMAALPVTPLPGGGEQNLQPVDIDDISQAVVLALKPETPPRRILDAVGPQPIPFAALLGLLADYLGRRLNTIPVSGVWLDRLLPLAPVLDEPILNRQSLAMLQRGNTANPDPFAAFIGRRLAGLERFLRETPVSQAERWHARLYFLRPLLTLSIALVWLWTGWISAFVFPSAESYRMLSRVGIEGGLASIVLYGASLADFAMGLALLMRWRLRRVVAAQVAIMLIYMGVISVFLPEFWLHPFGPLTKNLPLLAATLIMLILEEEKP</sequence>
<protein>
    <submittedName>
        <fullName evidence="3">Putative nucleoside-diphosphate sugar epimerase</fullName>
    </submittedName>
</protein>
<dbReference type="PANTHER" id="PTHR12126:SF11">
    <property type="entry name" value="NADH DEHYDROGENASE [UBIQUINONE] 1 ALPHA SUBCOMPLEX SUBUNIT 9, MITOCHONDRIAL"/>
    <property type="match status" value="1"/>
</dbReference>
<evidence type="ECO:0000259" key="2">
    <source>
        <dbReference type="Pfam" id="PF13460"/>
    </source>
</evidence>
<feature type="transmembrane region" description="Helical" evidence="1">
    <location>
        <begin position="311"/>
        <end position="332"/>
    </location>
</feature>
<evidence type="ECO:0000313" key="4">
    <source>
        <dbReference type="Proteomes" id="UP000005090"/>
    </source>
</evidence>
<feature type="domain" description="NAD(P)-binding" evidence="2">
    <location>
        <begin position="7"/>
        <end position="149"/>
    </location>
</feature>
<dbReference type="AlphaFoldDB" id="H8GHR8"/>
<dbReference type="CDD" id="cd05271">
    <property type="entry name" value="NDUFA9_like_SDR_a"/>
    <property type="match status" value="1"/>
</dbReference>
<dbReference type="InterPro" id="IPR051207">
    <property type="entry name" value="ComplexI_NDUFA9_subunit"/>
</dbReference>
<dbReference type="RefSeq" id="WP_005374699.1">
    <property type="nucleotide sequence ID" value="NZ_CM001475.1"/>
</dbReference>
<dbReference type="Pfam" id="PF13460">
    <property type="entry name" value="NAD_binding_10"/>
    <property type="match status" value="1"/>
</dbReference>
<dbReference type="eggNOG" id="COG0702">
    <property type="taxonomic scope" value="Bacteria"/>
</dbReference>
<keyword evidence="1" id="KW-0472">Membrane</keyword>
<feature type="transmembrane region" description="Helical" evidence="1">
    <location>
        <begin position="382"/>
        <end position="401"/>
    </location>
</feature>